<dbReference type="Proteomes" id="UP001549098">
    <property type="component" value="Unassembled WGS sequence"/>
</dbReference>
<keyword evidence="3" id="KW-1185">Reference proteome</keyword>
<organism evidence="2 3">
    <name type="scientific">Paenibacillus favisporus</name>
    <dbReference type="NCBI Taxonomy" id="221028"/>
    <lineage>
        <taxon>Bacteria</taxon>
        <taxon>Bacillati</taxon>
        <taxon>Bacillota</taxon>
        <taxon>Bacilli</taxon>
        <taxon>Bacillales</taxon>
        <taxon>Paenibacillaceae</taxon>
        <taxon>Paenibacillus</taxon>
    </lineage>
</organism>
<accession>A0ABV2FCA0</accession>
<proteinExistence type="predicted"/>
<protein>
    <submittedName>
        <fullName evidence="2">FMN phosphatase YigB (HAD superfamily)</fullName>
    </submittedName>
</protein>
<sequence>MIFFDLDETLFDFKTAEYLPWFARLRRKRSVVNSQPCKDKSVGPSRHAPLNLSGS</sequence>
<reference evidence="2 3" key="1">
    <citation type="submission" date="2024-06" db="EMBL/GenBank/DDBJ databases">
        <title>Genomic Encyclopedia of Type Strains, Phase IV (KMG-IV): sequencing the most valuable type-strain genomes for metagenomic binning, comparative biology and taxonomic classification.</title>
        <authorList>
            <person name="Goeker M."/>
        </authorList>
    </citation>
    <scope>NUCLEOTIDE SEQUENCE [LARGE SCALE GENOMIC DNA]</scope>
    <source>
        <strain evidence="2 3">DSM 17253</strain>
    </source>
</reference>
<evidence type="ECO:0000256" key="1">
    <source>
        <dbReference type="SAM" id="MobiDB-lite"/>
    </source>
</evidence>
<evidence type="ECO:0000313" key="3">
    <source>
        <dbReference type="Proteomes" id="UP001549098"/>
    </source>
</evidence>
<name>A0ABV2FCA0_9BACL</name>
<comment type="caution">
    <text evidence="2">The sequence shown here is derived from an EMBL/GenBank/DDBJ whole genome shotgun (WGS) entry which is preliminary data.</text>
</comment>
<gene>
    <name evidence="2" type="ORF">ABID47_006029</name>
</gene>
<dbReference type="EMBL" id="JBEPLV010000008">
    <property type="protein sequence ID" value="MET3549392.1"/>
    <property type="molecule type" value="Genomic_DNA"/>
</dbReference>
<feature type="region of interest" description="Disordered" evidence="1">
    <location>
        <begin position="34"/>
        <end position="55"/>
    </location>
</feature>
<evidence type="ECO:0000313" key="2">
    <source>
        <dbReference type="EMBL" id="MET3549392.1"/>
    </source>
</evidence>